<dbReference type="GO" id="GO:0005179">
    <property type="term" value="F:hormone activity"/>
    <property type="evidence" value="ECO:0007669"/>
    <property type="project" value="InterPro"/>
</dbReference>
<dbReference type="RefSeq" id="XP_029002438.1">
    <property type="nucleotide sequence ID" value="XM_029146605.3"/>
</dbReference>
<keyword evidence="3" id="KW-0732">Signal</keyword>
<reference evidence="6" key="1">
    <citation type="submission" date="2025-08" db="UniProtKB">
        <authorList>
            <consortium name="RefSeq"/>
        </authorList>
    </citation>
    <scope>IDENTIFICATION</scope>
</reference>
<proteinExistence type="predicted"/>
<dbReference type="AlphaFoldDB" id="A0A6P7M8C6"/>
<dbReference type="GO" id="GO:0005576">
    <property type="term" value="C:extracellular region"/>
    <property type="evidence" value="ECO:0007669"/>
    <property type="project" value="InterPro"/>
</dbReference>
<dbReference type="OrthoDB" id="9924917at2759"/>
<sequence length="106" mass="10993">MSGTAALVLALAAALLAAGASPAPGGPGALRGLLQTQQTAREPSGGRGPAPRAAPARAERRAHLSEDERGVMTRQIVQAISEIMNSDCALSRDYQGWVDFGRRDAQ</sequence>
<keyword evidence="1" id="KW-0027">Amidation</keyword>
<evidence type="ECO:0000313" key="5">
    <source>
        <dbReference type="Proteomes" id="UP000515150"/>
    </source>
</evidence>
<evidence type="ECO:0000256" key="3">
    <source>
        <dbReference type="SAM" id="SignalP"/>
    </source>
</evidence>
<keyword evidence="5" id="KW-1185">Reference proteome</keyword>
<dbReference type="Proteomes" id="UP000515150">
    <property type="component" value="Chromosome 1"/>
</dbReference>
<dbReference type="InterPro" id="IPR001651">
    <property type="entry name" value="Gastrin/CCK"/>
</dbReference>
<gene>
    <name evidence="6" type="primary">LOC114853320</name>
</gene>
<evidence type="ECO:0000256" key="2">
    <source>
        <dbReference type="SAM" id="MobiDB-lite"/>
    </source>
</evidence>
<evidence type="ECO:0000259" key="4">
    <source>
        <dbReference type="Pfam" id="PF00918"/>
    </source>
</evidence>
<dbReference type="InParanoid" id="A0A6P7M8C6"/>
<name>A0A6P7M8C6_BETSP</name>
<dbReference type="GeneID" id="114853320"/>
<evidence type="ECO:0000256" key="1">
    <source>
        <dbReference type="ARBA" id="ARBA00022815"/>
    </source>
</evidence>
<feature type="domain" description="Gastrin/cholecystokinin peptide hormone" evidence="4">
    <location>
        <begin position="45"/>
        <end position="105"/>
    </location>
</feature>
<evidence type="ECO:0000313" key="6">
    <source>
        <dbReference type="RefSeq" id="XP_029002438.1"/>
    </source>
</evidence>
<feature type="signal peptide" evidence="3">
    <location>
        <begin position="1"/>
        <end position="22"/>
    </location>
</feature>
<protein>
    <submittedName>
        <fullName evidence="6">Cholecystokinin</fullName>
    </submittedName>
</protein>
<feature type="region of interest" description="Disordered" evidence="2">
    <location>
        <begin position="26"/>
        <end position="70"/>
    </location>
</feature>
<dbReference type="KEGG" id="bspl:114853320"/>
<feature type="compositionally biased region" description="Basic and acidic residues" evidence="2">
    <location>
        <begin position="57"/>
        <end position="70"/>
    </location>
</feature>
<feature type="chain" id="PRO_5028100455" evidence="3">
    <location>
        <begin position="23"/>
        <end position="106"/>
    </location>
</feature>
<dbReference type="Pfam" id="PF00918">
    <property type="entry name" value="Gastrin"/>
    <property type="match status" value="1"/>
</dbReference>
<accession>A0A6P7M8C6</accession>
<organism evidence="5 6">
    <name type="scientific">Betta splendens</name>
    <name type="common">Siamese fighting fish</name>
    <dbReference type="NCBI Taxonomy" id="158456"/>
    <lineage>
        <taxon>Eukaryota</taxon>
        <taxon>Metazoa</taxon>
        <taxon>Chordata</taxon>
        <taxon>Craniata</taxon>
        <taxon>Vertebrata</taxon>
        <taxon>Euteleostomi</taxon>
        <taxon>Actinopterygii</taxon>
        <taxon>Neopterygii</taxon>
        <taxon>Teleostei</taxon>
        <taxon>Neoteleostei</taxon>
        <taxon>Acanthomorphata</taxon>
        <taxon>Anabantaria</taxon>
        <taxon>Anabantiformes</taxon>
        <taxon>Anabantoidei</taxon>
        <taxon>Osphronemidae</taxon>
        <taxon>Betta</taxon>
    </lineage>
</organism>